<dbReference type="AlphaFoldDB" id="A0A8C9WEU3"/>
<proteinExistence type="predicted"/>
<name>A0A8C9WEU3_SCLFO</name>
<evidence type="ECO:0000313" key="1">
    <source>
        <dbReference type="Ensembl" id="ENSSFOP00015072925.1"/>
    </source>
</evidence>
<evidence type="ECO:0000313" key="2">
    <source>
        <dbReference type="Proteomes" id="UP000694397"/>
    </source>
</evidence>
<keyword evidence="2" id="KW-1185">Reference proteome</keyword>
<reference evidence="1" key="2">
    <citation type="submission" date="2025-08" db="UniProtKB">
        <authorList>
            <consortium name="Ensembl"/>
        </authorList>
    </citation>
    <scope>IDENTIFICATION</scope>
</reference>
<reference evidence="1" key="3">
    <citation type="submission" date="2025-09" db="UniProtKB">
        <authorList>
            <consortium name="Ensembl"/>
        </authorList>
    </citation>
    <scope>IDENTIFICATION</scope>
</reference>
<sequence>INGIFKHDITDFPHMMSYSEKIHRKSQKVILMLFISLRTLFFGIKHQKLKQWHICLGLSSKSSFASHPALHKPLDGMTHQRVVFIKTKGFVCPGHSRTLSEGTSTFESFRKLFFSSFFSPGKLQDRPSGSGSNFPLLLMGFEAEKIHSSRNKFSTKCFVANHL</sequence>
<organism evidence="1 2">
    <name type="scientific">Scleropages formosus</name>
    <name type="common">Asian bonytongue</name>
    <name type="synonym">Osteoglossum formosum</name>
    <dbReference type="NCBI Taxonomy" id="113540"/>
    <lineage>
        <taxon>Eukaryota</taxon>
        <taxon>Metazoa</taxon>
        <taxon>Chordata</taxon>
        <taxon>Craniata</taxon>
        <taxon>Vertebrata</taxon>
        <taxon>Euteleostomi</taxon>
        <taxon>Actinopterygii</taxon>
        <taxon>Neopterygii</taxon>
        <taxon>Teleostei</taxon>
        <taxon>Osteoglossocephala</taxon>
        <taxon>Osteoglossomorpha</taxon>
        <taxon>Osteoglossiformes</taxon>
        <taxon>Osteoglossidae</taxon>
        <taxon>Scleropages</taxon>
    </lineage>
</organism>
<dbReference type="Proteomes" id="UP000694397">
    <property type="component" value="Chromosome 14"/>
</dbReference>
<dbReference type="Ensembl" id="ENSSFOT00015080990.1">
    <property type="protein sequence ID" value="ENSSFOP00015072925.1"/>
    <property type="gene ID" value="ENSSFOG00015029618.1"/>
</dbReference>
<protein>
    <submittedName>
        <fullName evidence="1">Uncharacterized protein</fullName>
    </submittedName>
</protein>
<reference evidence="1 2" key="1">
    <citation type="submission" date="2019-04" db="EMBL/GenBank/DDBJ databases">
        <authorList>
            <consortium name="Wellcome Sanger Institute Data Sharing"/>
        </authorList>
    </citation>
    <scope>NUCLEOTIDE SEQUENCE [LARGE SCALE GENOMIC DNA]</scope>
</reference>
<accession>A0A8C9WEU3</accession>